<reference evidence="7" key="1">
    <citation type="submission" date="2021-02" db="EMBL/GenBank/DDBJ databases">
        <authorList>
            <person name="Nieuwenhuis M."/>
            <person name="Van De Peppel L.J.J."/>
        </authorList>
    </citation>
    <scope>NUCLEOTIDE SEQUENCE</scope>
    <source>
        <strain evidence="7">D49</strain>
    </source>
</reference>
<dbReference type="GO" id="GO:0005506">
    <property type="term" value="F:iron ion binding"/>
    <property type="evidence" value="ECO:0007669"/>
    <property type="project" value="InterPro"/>
</dbReference>
<evidence type="ECO:0000256" key="2">
    <source>
        <dbReference type="ARBA" id="ARBA00022723"/>
    </source>
</evidence>
<feature type="binding site" description="axial binding residue" evidence="6">
    <location>
        <position position="387"/>
    </location>
    <ligand>
        <name>heme b</name>
        <dbReference type="ChEBI" id="CHEBI:60344"/>
    </ligand>
    <ligandPart>
        <name>Fe</name>
        <dbReference type="ChEBI" id="CHEBI:18248"/>
    </ligandPart>
</feature>
<dbReference type="AlphaFoldDB" id="A0A9P7GUQ9"/>
<evidence type="ECO:0008006" key="9">
    <source>
        <dbReference type="Google" id="ProtNLM"/>
    </source>
</evidence>
<dbReference type="GO" id="GO:0004497">
    <property type="term" value="F:monooxygenase activity"/>
    <property type="evidence" value="ECO:0007669"/>
    <property type="project" value="InterPro"/>
</dbReference>
<keyword evidence="4" id="KW-0560">Oxidoreductase</keyword>
<dbReference type="InterPro" id="IPR036396">
    <property type="entry name" value="Cyt_P450_sf"/>
</dbReference>
<evidence type="ECO:0000313" key="7">
    <source>
        <dbReference type="EMBL" id="KAG5653770.1"/>
    </source>
</evidence>
<dbReference type="GO" id="GO:0006979">
    <property type="term" value="P:response to oxidative stress"/>
    <property type="evidence" value="ECO:0007669"/>
    <property type="project" value="InterPro"/>
</dbReference>
<accession>A0A9P7GUQ9</accession>
<name>A0A9P7GUQ9_9AGAR</name>
<keyword evidence="3" id="KW-0223">Dioxygenase</keyword>
<dbReference type="InterPro" id="IPR037120">
    <property type="entry name" value="Haem_peroxidase_sf_animal"/>
</dbReference>
<evidence type="ECO:0000256" key="3">
    <source>
        <dbReference type="ARBA" id="ARBA00022964"/>
    </source>
</evidence>
<protein>
    <recommendedName>
        <fullName evidence="9">Heme peroxidase</fullName>
    </recommendedName>
</protein>
<dbReference type="CDD" id="cd09817">
    <property type="entry name" value="linoleate_diol_synthase_like"/>
    <property type="match status" value="1"/>
</dbReference>
<dbReference type="SUPFAM" id="SSF48113">
    <property type="entry name" value="Heme-dependent peroxidases"/>
    <property type="match status" value="1"/>
</dbReference>
<dbReference type="InterPro" id="IPR050783">
    <property type="entry name" value="Oxylipin_biosynth_metab"/>
</dbReference>
<dbReference type="SUPFAM" id="SSF48264">
    <property type="entry name" value="Cytochrome P450"/>
    <property type="match status" value="1"/>
</dbReference>
<organism evidence="7 8">
    <name type="scientific">Sphagnurus paluster</name>
    <dbReference type="NCBI Taxonomy" id="117069"/>
    <lineage>
        <taxon>Eukaryota</taxon>
        <taxon>Fungi</taxon>
        <taxon>Dikarya</taxon>
        <taxon>Basidiomycota</taxon>
        <taxon>Agaricomycotina</taxon>
        <taxon>Agaricomycetes</taxon>
        <taxon>Agaricomycetidae</taxon>
        <taxon>Agaricales</taxon>
        <taxon>Tricholomatineae</taxon>
        <taxon>Lyophyllaceae</taxon>
        <taxon>Sphagnurus</taxon>
    </lineage>
</organism>
<keyword evidence="2 6" id="KW-0479">Metal-binding</keyword>
<dbReference type="InterPro" id="IPR010255">
    <property type="entry name" value="Haem_peroxidase_sf"/>
</dbReference>
<dbReference type="GO" id="GO:0051213">
    <property type="term" value="F:dioxygenase activity"/>
    <property type="evidence" value="ECO:0007669"/>
    <property type="project" value="UniProtKB-KW"/>
</dbReference>
<sequence>MSGIVSDVLSRFAQNVDTVSDIRAPYGPAPTSSTLSVAPTDSKIKQLETLIRNPAFKPSDLPAYLDAIQHANTIGLDDRLLLLEKVLVLMSRTSQTILSNKIQQYVIGLLYNDLPHPPDSYLAAYDSKAPAAPYARLRYAYRAADGSNYNPLFPSLGKAGSPYARSVSALKAPPQHALPDPGLVFDALLRREKFIPHPGGISSLFFAFADLVIHSIFDTDHHDWTINKTSSYLDLSILYGNSEADLDQVRRKDGSGKLWDDVFADGRLLLMPPASCALLVLLNRNHNYIAEKLLTLNENGTFEWPVTEQQRLAQDDEIFQRTRLVNCGFFMNIILGDYVGAILGLVRDGCDWRLDPLMNMRQLDHRVSPRGEGNVVSIEFNLLYRWHATLSVKDAEWTDGLFKKFFSGKDFAKITVDDFKNAAHDFLVPEPDVRKRTFGDLKRQKNGRFSDADLAKLIQDSTERRAAAFSSGTPEALRIIEIMGIEQSRSWGTCSLNEFRKFLGLKPYKSFKDWNPDPRLHNAAAALYKDIDNLELHVGLQAEQCKQPGPGAGLCPGYTISRAILADAVCLTRGDRYLTTEFTPYNCTSWGYNDCQYDKKDGSYGGLLTKLLFRTLPDYFPAGSAYAHFPFMEISYMKENVAKNPNLVDQYTWTRPRPPPATVPVTSYAGVQRVLSDSQFLSAYDERILTVAAKGLEKKFVDRDAARLSLAAGRATVEKLLATVDVQGQFWAEYFKKETLALIKEKTFVARSTKHLDIVRDVINLLPIHWISGEIMGLPLQTYSNKGGTWEEQATYDKFAAIARYIFLNFEPTNDWHLRQDSVSTFAEVLQLASLHFEKIKNTFSNLIERLNHVHMQDERSHFFLAQVLKAFDGKPVSSKELAAYVFAAVVPTAAHFSQAVTHVVDFYLDEDKKTQREEIVALAATLGKNKESGGKIMGYVREALRINPPISGVYRTAAADVDIAGVPRATARDRVFLSIVEANKDPKVFGSDPSVAVYSRAPKEAGILALSGHGLLSSAFFESTVPTIVGTILGLKNIKRSPGDSGQLAKFSEDWHGSTKQFYVNFNGSVTPFPDSLLVEV</sequence>
<dbReference type="InterPro" id="IPR034812">
    <property type="entry name" value="Ppo-like_N"/>
</dbReference>
<keyword evidence="1 6" id="KW-0349">Heme</keyword>
<dbReference type="OrthoDB" id="823504at2759"/>
<dbReference type="Pfam" id="PF03098">
    <property type="entry name" value="An_peroxidase"/>
    <property type="match status" value="1"/>
</dbReference>
<proteinExistence type="predicted"/>
<dbReference type="PANTHER" id="PTHR11903:SF37">
    <property type="entry name" value="PSI-PRODUCING OXYGENASE A"/>
    <property type="match status" value="1"/>
</dbReference>
<dbReference type="PROSITE" id="PS50292">
    <property type="entry name" value="PEROXIDASE_3"/>
    <property type="match status" value="1"/>
</dbReference>
<comment type="caution">
    <text evidence="7">The sequence shown here is derived from an EMBL/GenBank/DDBJ whole genome shotgun (WGS) entry which is preliminary data.</text>
</comment>
<gene>
    <name evidence="7" type="ORF">H0H81_010611</name>
</gene>
<evidence type="ECO:0000256" key="5">
    <source>
        <dbReference type="ARBA" id="ARBA00023004"/>
    </source>
</evidence>
<evidence type="ECO:0000256" key="1">
    <source>
        <dbReference type="ARBA" id="ARBA00022617"/>
    </source>
</evidence>
<dbReference type="InterPro" id="IPR019791">
    <property type="entry name" value="Haem_peroxidase_animal"/>
</dbReference>
<reference evidence="7" key="2">
    <citation type="submission" date="2021-10" db="EMBL/GenBank/DDBJ databases">
        <title>Phylogenomics reveals ancestral predisposition of the termite-cultivated fungus Termitomyces towards a domesticated lifestyle.</title>
        <authorList>
            <person name="Auxier B."/>
            <person name="Grum-Grzhimaylo A."/>
            <person name="Cardenas M.E."/>
            <person name="Lodge J.D."/>
            <person name="Laessoe T."/>
            <person name="Pedersen O."/>
            <person name="Smith M.E."/>
            <person name="Kuyper T.W."/>
            <person name="Franco-Molano E.A."/>
            <person name="Baroni T.J."/>
            <person name="Aanen D.K."/>
        </authorList>
    </citation>
    <scope>NUCLEOTIDE SEQUENCE</scope>
    <source>
        <strain evidence="7">D49</strain>
    </source>
</reference>
<dbReference type="GO" id="GO:0016705">
    <property type="term" value="F:oxidoreductase activity, acting on paired donors, with incorporation or reduction of molecular oxygen"/>
    <property type="evidence" value="ECO:0007669"/>
    <property type="project" value="InterPro"/>
</dbReference>
<evidence type="ECO:0000256" key="6">
    <source>
        <dbReference type="PIRSR" id="PIRSR619791-2"/>
    </source>
</evidence>
<dbReference type="Gene3D" id="1.10.640.10">
    <property type="entry name" value="Haem peroxidase domain superfamily, animal type"/>
    <property type="match status" value="1"/>
</dbReference>
<dbReference type="Gene3D" id="1.10.630.10">
    <property type="entry name" value="Cytochrome P450"/>
    <property type="match status" value="1"/>
</dbReference>
<evidence type="ECO:0000313" key="8">
    <source>
        <dbReference type="Proteomes" id="UP000717328"/>
    </source>
</evidence>
<keyword evidence="8" id="KW-1185">Reference proteome</keyword>
<evidence type="ECO:0000256" key="4">
    <source>
        <dbReference type="ARBA" id="ARBA00023002"/>
    </source>
</evidence>
<dbReference type="PANTHER" id="PTHR11903">
    <property type="entry name" value="PROSTAGLANDIN G/H SYNTHASE"/>
    <property type="match status" value="1"/>
</dbReference>
<keyword evidence="5 6" id="KW-0408">Iron</keyword>
<dbReference type="GO" id="GO:0006631">
    <property type="term" value="P:fatty acid metabolic process"/>
    <property type="evidence" value="ECO:0007669"/>
    <property type="project" value="UniProtKB-ARBA"/>
</dbReference>
<dbReference type="Proteomes" id="UP000717328">
    <property type="component" value="Unassembled WGS sequence"/>
</dbReference>
<dbReference type="GO" id="GO:0004601">
    <property type="term" value="F:peroxidase activity"/>
    <property type="evidence" value="ECO:0007669"/>
    <property type="project" value="InterPro"/>
</dbReference>
<dbReference type="EMBL" id="JABCKI010000034">
    <property type="protein sequence ID" value="KAG5653770.1"/>
    <property type="molecule type" value="Genomic_DNA"/>
</dbReference>
<dbReference type="GO" id="GO:0020037">
    <property type="term" value="F:heme binding"/>
    <property type="evidence" value="ECO:0007669"/>
    <property type="project" value="InterPro"/>
</dbReference>